<proteinExistence type="predicted"/>
<protein>
    <recommendedName>
        <fullName evidence="3">Transcriptional regulator</fullName>
    </recommendedName>
</protein>
<sequence>MFRIGIVGPSLSVDRILEIAREMEQEMEFIPLAYNETSEVKEIILSNDQQVDFWLFSGYIPYTIAKKLLPSDEKLVYIFFTESSIYKGIMELSYSQGKLLNQVSIDMVQPSNIAEGDGIQQLKMTMKDLYLKTFDAEIDPNELFHFHYDLWKQQKTEGALTCFPTVNQALKEAGVPTYWMSPTRIEIFQTIRIFFEKIKTSYYKETQIGVVIIEVLDFDQMKEKMKKPYQIHYLELRFKELLIQLCENLGGSLFEQGNGRYTIFSSRGVIEREIQTIQEKIEGLSLESNTAVAAGVGFGETLYFAEMNAHRALRQSKEKEAKKITIIQDDGTMIESVGEEEELTYFYRTDDKDFLEKLNKGNISVKTYKKIEAFIRKKYQNGFTTKDLAIHLQMSERYAQKIVADLCKVDLAEYIGEESPHSRGRPIKVYKLK</sequence>
<evidence type="ECO:0000313" key="2">
    <source>
        <dbReference type="Proteomes" id="UP001357223"/>
    </source>
</evidence>
<reference evidence="1 2" key="1">
    <citation type="submission" date="2023-10" db="EMBL/GenBank/DDBJ databases">
        <title>Niallia locisalis sp.nov. isolated from a salt pond sample.</title>
        <authorList>
            <person name="Li X.-J."/>
            <person name="Dong L."/>
        </authorList>
    </citation>
    <scope>NUCLEOTIDE SEQUENCE [LARGE SCALE GENOMIC DNA]</scope>
    <source>
        <strain evidence="1 2">DSM 29761</strain>
    </source>
</reference>
<accession>A0ABZ2CFD1</accession>
<dbReference type="Proteomes" id="UP001357223">
    <property type="component" value="Chromosome"/>
</dbReference>
<dbReference type="RefSeq" id="WP_338449454.1">
    <property type="nucleotide sequence ID" value="NZ_CP137640.1"/>
</dbReference>
<keyword evidence="2" id="KW-1185">Reference proteome</keyword>
<gene>
    <name evidence="1" type="ORF">R4Z09_25305</name>
</gene>
<evidence type="ECO:0000313" key="1">
    <source>
        <dbReference type="EMBL" id="WVX80523.1"/>
    </source>
</evidence>
<name>A0ABZ2CFD1_9BACI</name>
<dbReference type="Gene3D" id="3.30.70.270">
    <property type="match status" value="1"/>
</dbReference>
<organism evidence="1 2">
    <name type="scientific">Niallia oryzisoli</name>
    <dbReference type="NCBI Taxonomy" id="1737571"/>
    <lineage>
        <taxon>Bacteria</taxon>
        <taxon>Bacillati</taxon>
        <taxon>Bacillota</taxon>
        <taxon>Bacilli</taxon>
        <taxon>Bacillales</taxon>
        <taxon>Bacillaceae</taxon>
        <taxon>Niallia</taxon>
    </lineage>
</organism>
<evidence type="ECO:0008006" key="3">
    <source>
        <dbReference type="Google" id="ProtNLM"/>
    </source>
</evidence>
<dbReference type="InterPro" id="IPR043128">
    <property type="entry name" value="Rev_trsase/Diguanyl_cyclase"/>
</dbReference>
<dbReference type="EMBL" id="CP137640">
    <property type="protein sequence ID" value="WVX80523.1"/>
    <property type="molecule type" value="Genomic_DNA"/>
</dbReference>